<organism evidence="2 3">
    <name type="scientific">Nannocystis radixulma</name>
    <dbReference type="NCBI Taxonomy" id="2995305"/>
    <lineage>
        <taxon>Bacteria</taxon>
        <taxon>Pseudomonadati</taxon>
        <taxon>Myxococcota</taxon>
        <taxon>Polyangia</taxon>
        <taxon>Nannocystales</taxon>
        <taxon>Nannocystaceae</taxon>
        <taxon>Nannocystis</taxon>
    </lineage>
</organism>
<dbReference type="Pfam" id="PF12770">
    <property type="entry name" value="CHAT"/>
    <property type="match status" value="1"/>
</dbReference>
<dbReference type="RefSeq" id="WP_272006401.1">
    <property type="nucleotide sequence ID" value="NZ_JAQNDN010000022.1"/>
</dbReference>
<dbReference type="Proteomes" id="UP001217838">
    <property type="component" value="Unassembled WGS sequence"/>
</dbReference>
<proteinExistence type="predicted"/>
<keyword evidence="3" id="KW-1185">Reference proteome</keyword>
<name>A0ABT5BGY9_9BACT</name>
<accession>A0ABT5BGY9</accession>
<dbReference type="InterPro" id="IPR024983">
    <property type="entry name" value="CHAT_dom"/>
</dbReference>
<evidence type="ECO:0000313" key="2">
    <source>
        <dbReference type="EMBL" id="MDC0673415.1"/>
    </source>
</evidence>
<evidence type="ECO:0000313" key="3">
    <source>
        <dbReference type="Proteomes" id="UP001217838"/>
    </source>
</evidence>
<gene>
    <name evidence="2" type="ORF">POL58_37065</name>
</gene>
<evidence type="ECO:0000259" key="1">
    <source>
        <dbReference type="Pfam" id="PF12770"/>
    </source>
</evidence>
<feature type="domain" description="CHAT" evidence="1">
    <location>
        <begin position="692"/>
        <end position="885"/>
    </location>
</feature>
<sequence>MVSTLAVALACEPAAIQAPSAALDVEFAGCEAVLRGPICTVAAEPAPLVLWIDAAPGRSFAATIDGAAVTTTASPIAGGLQLRLTPPAQGGLLELREREHDARWSLSLRPSLRSPALAPAWTHLRAGDLDASEAAVVASDDPLIRAEALALRRKIAFGRVQGVGGEAREAAIAEALRLADAAARAADAADLVSELGETALAAAWLAIHGQRDILSAKTWLERQHAAHAHDPRARATAPYYAGLAAYAAGDLRGALRSFAAGEARSRRLDLVRDELAAAAMHAVVLAELGRGDEVLAQARRAGHAGEALQPCDRAALLTNVGWSLLLLAEAGQPADDPTAALEQALALSEPGGACPDPAKADNLRINLALAALGRGEPEEARPLLDVVREHAPTGRAALWLHELEGRAALLEGRPIGDAELLAREPAELEAGLRWSAAVRRGQALARVGLTAAALAVYAEAEALLDDMLRAIDLNLGRELFLAGKLRSSRLLVDLLVDLGRVDEALCAARLARLRSLRALDRAARLESLDPGARERWDAAIAEHQRRRERHGELEREAWRFVGVAGERQRERRQAEHDAAAHALDAAYAALGDTAAPPRCADLRPPAPGELLLLVVPGDDGWLAFASDSDGVAAARLPSFDPRDPAAGESLLRPFAGRLTAAQRLRVIPVSSDIQAHALTWAGEVVQAQWPVAYSLDLPARSRAALVGSEALVVADATGNLAHARDEARTVAAALARDGFRVSHLEHGQATPAAVVRGLQTASLLHYAGHGKREGVSGWDSALALAEDASFGIGDVLALARVPATVVLSGCETGASDPFALAGGMNLARAFLLVGADAVIAASDVIDDAIAAEVSANLYRDLDPAAPFDAPARLRQVLLELRSAHAGSDEWTKFRAFVP</sequence>
<dbReference type="EMBL" id="JAQNDN010000022">
    <property type="protein sequence ID" value="MDC0673415.1"/>
    <property type="molecule type" value="Genomic_DNA"/>
</dbReference>
<reference evidence="2 3" key="1">
    <citation type="submission" date="2022-11" db="EMBL/GenBank/DDBJ databases">
        <title>Minimal conservation of predation-associated metabolite biosynthetic gene clusters underscores biosynthetic potential of Myxococcota including descriptions for ten novel species: Archangium lansinium sp. nov., Myxococcus landrumus sp. nov., Nannocystis bai.</title>
        <authorList>
            <person name="Ahearne A."/>
            <person name="Stevens C."/>
            <person name="Dowd S."/>
        </authorList>
    </citation>
    <scope>NUCLEOTIDE SEQUENCE [LARGE SCALE GENOMIC DNA]</scope>
    <source>
        <strain evidence="2 3">NCELM</strain>
    </source>
</reference>
<protein>
    <submittedName>
        <fullName evidence="2">CHAT domain-containing protein</fullName>
    </submittedName>
</protein>
<comment type="caution">
    <text evidence="2">The sequence shown here is derived from an EMBL/GenBank/DDBJ whole genome shotgun (WGS) entry which is preliminary data.</text>
</comment>